<comment type="caution">
    <text evidence="5">The sequence shown here is derived from an EMBL/GenBank/DDBJ whole genome shotgun (WGS) entry which is preliminary data.</text>
</comment>
<dbReference type="Pfam" id="PF00497">
    <property type="entry name" value="SBP_bac_3"/>
    <property type="match status" value="1"/>
</dbReference>
<protein>
    <submittedName>
        <fullName evidence="5">Amino acid ABC transporter substrate-binding protein</fullName>
    </submittedName>
</protein>
<dbReference type="Proteomes" id="UP000283295">
    <property type="component" value="Unassembled WGS sequence"/>
</dbReference>
<dbReference type="RefSeq" id="WP_004853029.1">
    <property type="nucleotide sequence ID" value="NZ_BLYL01000001.1"/>
</dbReference>
<proteinExistence type="predicted"/>
<dbReference type="AlphaFoldDB" id="A0A173Z033"/>
<dbReference type="SUPFAM" id="SSF53850">
    <property type="entry name" value="Periplasmic binding protein-like II"/>
    <property type="match status" value="2"/>
</dbReference>
<dbReference type="GeneID" id="92832321"/>
<gene>
    <name evidence="4" type="ORF">COEU31_03260</name>
    <name evidence="5" type="ORF">DWX94_07590</name>
</gene>
<dbReference type="Proteomes" id="UP000660047">
    <property type="component" value="Unassembled WGS sequence"/>
</dbReference>
<feature type="signal peptide" evidence="2">
    <location>
        <begin position="1"/>
        <end position="21"/>
    </location>
</feature>
<organism evidence="5 6">
    <name type="scientific">Coprococcus eutactus</name>
    <dbReference type="NCBI Taxonomy" id="33043"/>
    <lineage>
        <taxon>Bacteria</taxon>
        <taxon>Bacillati</taxon>
        <taxon>Bacillota</taxon>
        <taxon>Clostridia</taxon>
        <taxon>Lachnospirales</taxon>
        <taxon>Lachnospiraceae</taxon>
        <taxon>Coprococcus</taxon>
    </lineage>
</organism>
<reference evidence="5 6" key="1">
    <citation type="submission" date="2018-08" db="EMBL/GenBank/DDBJ databases">
        <title>A genome reference for cultivated species of the human gut microbiota.</title>
        <authorList>
            <person name="Zou Y."/>
            <person name="Xue W."/>
            <person name="Luo G."/>
        </authorList>
    </citation>
    <scope>NUCLEOTIDE SEQUENCE [LARGE SCALE GENOMIC DNA]</scope>
    <source>
        <strain evidence="5 6">AF22-21</strain>
    </source>
</reference>
<dbReference type="PANTHER" id="PTHR35936">
    <property type="entry name" value="MEMBRANE-BOUND LYTIC MUREIN TRANSGLYCOSYLASE F"/>
    <property type="match status" value="1"/>
</dbReference>
<name>A0A173Z033_9FIRM</name>
<evidence type="ECO:0000259" key="3">
    <source>
        <dbReference type="SMART" id="SM00062"/>
    </source>
</evidence>
<feature type="domain" description="Solute-binding protein family 3/N-terminal" evidence="3">
    <location>
        <begin position="111"/>
        <end position="296"/>
    </location>
</feature>
<keyword evidence="1 2" id="KW-0732">Signal</keyword>
<evidence type="ECO:0000256" key="1">
    <source>
        <dbReference type="ARBA" id="ARBA00022729"/>
    </source>
</evidence>
<feature type="chain" id="PRO_5041795020" evidence="2">
    <location>
        <begin position="22"/>
        <end position="296"/>
    </location>
</feature>
<dbReference type="PANTHER" id="PTHR35936:SF17">
    <property type="entry name" value="ARGININE-BINDING EXTRACELLULAR PROTEIN ARTP"/>
    <property type="match status" value="1"/>
</dbReference>
<dbReference type="OrthoDB" id="9774451at2"/>
<reference evidence="4" key="2">
    <citation type="submission" date="2020-06" db="EMBL/GenBank/DDBJ databases">
        <title>Characterization of fructooligosaccharide metabolism and fructooligosaccharide-degrading enzymes in human commensal butyrate producers.</title>
        <authorList>
            <person name="Tanno H."/>
            <person name="Fujii T."/>
            <person name="Hirano K."/>
            <person name="Maeno S."/>
            <person name="Tonozuka T."/>
            <person name="Sakamoto M."/>
            <person name="Ohkuma M."/>
            <person name="Tochio T."/>
            <person name="Endo A."/>
        </authorList>
    </citation>
    <scope>NUCLEOTIDE SEQUENCE</scope>
    <source>
        <strain evidence="4">JCM 31265</strain>
    </source>
</reference>
<dbReference type="InterPro" id="IPR001638">
    <property type="entry name" value="Solute-binding_3/MltF_N"/>
</dbReference>
<dbReference type="EMBL" id="BLYL01000001">
    <property type="protein sequence ID" value="GFO93280.1"/>
    <property type="molecule type" value="Genomic_DNA"/>
</dbReference>
<dbReference type="Gene3D" id="3.40.190.10">
    <property type="entry name" value="Periplasmic binding protein-like II"/>
    <property type="match status" value="4"/>
</dbReference>
<evidence type="ECO:0000313" key="4">
    <source>
        <dbReference type="EMBL" id="GFO93280.1"/>
    </source>
</evidence>
<dbReference type="SMART" id="SM00062">
    <property type="entry name" value="PBPb"/>
    <property type="match status" value="1"/>
</dbReference>
<evidence type="ECO:0000313" key="6">
    <source>
        <dbReference type="Proteomes" id="UP000283295"/>
    </source>
</evidence>
<sequence>MKLKNLLAISMSAVLAMTALTACGSKDDSSEAASESASSSKKTAKVIEIDLTDEQYAFGVDKDQPELLTQVNDFIKSMNEDGSFEEICNHYFGDGEPVAVESATLDANKDQLVVATNAAFEPFEYTKGENYYGVDMEIAKALADKLGKELVIQNMDFDAVCLSVGQHKCDIAMAGLTIKPDREEYVSFSDSYYKASQKLIVTSDNTEFDDCKTADDVNKILQAKGSDMKIGFQTGTTGQFYCEGDADWGFTKLAMTSTGYKNGSLAVQDLLNGNLNYVIIDAAPAASITAALNAMQ</sequence>
<dbReference type="PROSITE" id="PS51257">
    <property type="entry name" value="PROKAR_LIPOPROTEIN"/>
    <property type="match status" value="1"/>
</dbReference>
<evidence type="ECO:0000256" key="2">
    <source>
        <dbReference type="SAM" id="SignalP"/>
    </source>
</evidence>
<accession>A0A173Z033</accession>
<dbReference type="EMBL" id="QRVK01000015">
    <property type="protein sequence ID" value="RGS42841.1"/>
    <property type="molecule type" value="Genomic_DNA"/>
</dbReference>
<evidence type="ECO:0000313" key="5">
    <source>
        <dbReference type="EMBL" id="RGS42841.1"/>
    </source>
</evidence>